<feature type="domain" description="Rab-GAP TBC" evidence="1">
    <location>
        <begin position="223"/>
        <end position="300"/>
    </location>
</feature>
<dbReference type="Pfam" id="PF02893">
    <property type="entry name" value="GRAM"/>
    <property type="match status" value="1"/>
</dbReference>
<dbReference type="InterPro" id="IPR000195">
    <property type="entry name" value="Rab-GAP-TBC_dom"/>
</dbReference>
<dbReference type="STRING" id="1198029.A0A1U7LPH4"/>
<dbReference type="Gene3D" id="2.30.29.30">
    <property type="entry name" value="Pleckstrin-homology domain (PH domain)/Phosphotyrosine-binding domain (PTB)"/>
    <property type="match status" value="1"/>
</dbReference>
<organism evidence="2 3">
    <name type="scientific">Neolecta irregularis (strain DAH-3)</name>
    <dbReference type="NCBI Taxonomy" id="1198029"/>
    <lineage>
        <taxon>Eukaryota</taxon>
        <taxon>Fungi</taxon>
        <taxon>Dikarya</taxon>
        <taxon>Ascomycota</taxon>
        <taxon>Taphrinomycotina</taxon>
        <taxon>Neolectales</taxon>
        <taxon>Neolectaceae</taxon>
        <taxon>Neolecta</taxon>
    </lineage>
</organism>
<accession>A0A1U7LPH4</accession>
<evidence type="ECO:0000259" key="1">
    <source>
        <dbReference type="PROSITE" id="PS50086"/>
    </source>
</evidence>
<dbReference type="OrthoDB" id="17687at2759"/>
<name>A0A1U7LPH4_NEOID</name>
<dbReference type="SMART" id="SM00568">
    <property type="entry name" value="GRAM"/>
    <property type="match status" value="1"/>
</dbReference>
<sequence>MTTTTTVDRRNGAMDTVSVLQRKTSSLSMGHDQHEQLRINFRLPATEQLHAEIPADCSAPQLPSTTGKLFLSTKNMCYAASDMRCVFVLPLCAVRRVERIHHRHTAFAIAVTAWHNTTLQIALLGLRYAAEQFCDALKTRLKAQSSSLSHLQPFLATCWSEYLLERKDTQPPGGLGIVYGFPGNAKRQRDKAKIRLWAEYCRDNGRNLTLIRVPTFQKLVRVGLPNRLRGEVWELCSGSMYSRFFSSATYQQLLSQNATNQSIALEEIEKDLSRSLPEYPAYQTEEGIERLRRNWAIVKR</sequence>
<dbReference type="SUPFAM" id="SSF47923">
    <property type="entry name" value="Ypt/Rab-GAP domain of gyp1p"/>
    <property type="match status" value="1"/>
</dbReference>
<dbReference type="GO" id="GO:0005096">
    <property type="term" value="F:GTPase activator activity"/>
    <property type="evidence" value="ECO:0007669"/>
    <property type="project" value="TreeGrafter"/>
</dbReference>
<keyword evidence="3" id="KW-1185">Reference proteome</keyword>
<proteinExistence type="predicted"/>
<gene>
    <name evidence="2" type="ORF">NEOLI_001818</name>
</gene>
<protein>
    <submittedName>
        <fullName evidence="2">GTPase-activating protein GYP2</fullName>
    </submittedName>
</protein>
<evidence type="ECO:0000313" key="2">
    <source>
        <dbReference type="EMBL" id="OLL24555.1"/>
    </source>
</evidence>
<evidence type="ECO:0000313" key="3">
    <source>
        <dbReference type="Proteomes" id="UP000186594"/>
    </source>
</evidence>
<dbReference type="Proteomes" id="UP000186594">
    <property type="component" value="Unassembled WGS sequence"/>
</dbReference>
<dbReference type="EMBL" id="LXFE01000737">
    <property type="protein sequence ID" value="OLL24555.1"/>
    <property type="molecule type" value="Genomic_DNA"/>
</dbReference>
<comment type="caution">
    <text evidence="2">The sequence shown here is derived from an EMBL/GenBank/DDBJ whole genome shotgun (WGS) entry which is preliminary data.</text>
</comment>
<dbReference type="InterPro" id="IPR011993">
    <property type="entry name" value="PH-like_dom_sf"/>
</dbReference>
<dbReference type="InterPro" id="IPR035969">
    <property type="entry name" value="Rab-GAP_TBC_sf"/>
</dbReference>
<dbReference type="PANTHER" id="PTHR47219:SF20">
    <property type="entry name" value="TBC1 DOMAIN FAMILY MEMBER 2B"/>
    <property type="match status" value="1"/>
</dbReference>
<dbReference type="GO" id="GO:0031267">
    <property type="term" value="F:small GTPase binding"/>
    <property type="evidence" value="ECO:0007669"/>
    <property type="project" value="TreeGrafter"/>
</dbReference>
<dbReference type="Gene3D" id="1.10.10.750">
    <property type="entry name" value="Ypt/Rab-GAP domain of gyp1p, domain 1"/>
    <property type="match status" value="1"/>
</dbReference>
<dbReference type="AlphaFoldDB" id="A0A1U7LPH4"/>
<dbReference type="PANTHER" id="PTHR47219">
    <property type="entry name" value="RAB GTPASE-ACTIVATING PROTEIN 1-LIKE"/>
    <property type="match status" value="1"/>
</dbReference>
<dbReference type="InterPro" id="IPR004182">
    <property type="entry name" value="GRAM"/>
</dbReference>
<dbReference type="PROSITE" id="PS50086">
    <property type="entry name" value="TBC_RABGAP"/>
    <property type="match status" value="1"/>
</dbReference>
<reference evidence="2 3" key="1">
    <citation type="submission" date="2016-04" db="EMBL/GenBank/DDBJ databases">
        <title>Evolutionary innovation and constraint leading to complex multicellularity in the Ascomycota.</title>
        <authorList>
            <person name="Cisse O."/>
            <person name="Nguyen A."/>
            <person name="Hewitt D.A."/>
            <person name="Jedd G."/>
            <person name="Stajich J.E."/>
        </authorList>
    </citation>
    <scope>NUCLEOTIDE SEQUENCE [LARGE SCALE GENOMIC DNA]</scope>
    <source>
        <strain evidence="2 3">DAH-3</strain>
    </source>
</reference>
<dbReference type="InterPro" id="IPR050302">
    <property type="entry name" value="Rab_GAP_TBC_domain"/>
</dbReference>